<evidence type="ECO:0000313" key="2">
    <source>
        <dbReference type="EMBL" id="RIH80949.1"/>
    </source>
</evidence>
<keyword evidence="2" id="KW-0436">Ligase</keyword>
<keyword evidence="3" id="KW-1185">Reference proteome</keyword>
<dbReference type="AlphaFoldDB" id="A0A399ECS3"/>
<evidence type="ECO:0000259" key="1">
    <source>
        <dbReference type="PROSITE" id="PS50234"/>
    </source>
</evidence>
<comment type="caution">
    <text evidence="2">The sequence shown here is derived from an EMBL/GenBank/DDBJ whole genome shotgun (WGS) entry which is preliminary data.</text>
</comment>
<dbReference type="Proteomes" id="UP000265800">
    <property type="component" value="Unassembled WGS sequence"/>
</dbReference>
<dbReference type="InterPro" id="IPR052989">
    <property type="entry name" value="Mg-chelatase_DI-like"/>
</dbReference>
<gene>
    <name evidence="2" type="primary">bchD</name>
    <name evidence="2" type="ORF">Mlute_02901</name>
</gene>
<accession>A0A399ECS3</accession>
<proteinExistence type="predicted"/>
<evidence type="ECO:0000313" key="3">
    <source>
        <dbReference type="Proteomes" id="UP000265800"/>
    </source>
</evidence>
<dbReference type="EMBL" id="QWKZ01000201">
    <property type="protein sequence ID" value="RIH80949.1"/>
    <property type="molecule type" value="Genomic_DNA"/>
</dbReference>
<dbReference type="PROSITE" id="PS50234">
    <property type="entry name" value="VWFA"/>
    <property type="match status" value="1"/>
</dbReference>
<dbReference type="Pfam" id="PF13519">
    <property type="entry name" value="VWA_2"/>
    <property type="match status" value="1"/>
</dbReference>
<dbReference type="SMART" id="SM00327">
    <property type="entry name" value="VWA"/>
    <property type="match status" value="1"/>
</dbReference>
<dbReference type="GO" id="GO:0016851">
    <property type="term" value="F:magnesium chelatase activity"/>
    <property type="evidence" value="ECO:0007669"/>
    <property type="project" value="UniProtKB-EC"/>
</dbReference>
<dbReference type="SUPFAM" id="SSF53300">
    <property type="entry name" value="vWA-like"/>
    <property type="match status" value="1"/>
</dbReference>
<dbReference type="PANTHER" id="PTHR35023:SF1">
    <property type="entry name" value="MG-PROTOPORPHYRIN IX CHELATASE"/>
    <property type="match status" value="1"/>
</dbReference>
<name>A0A399ECS3_9DEIN</name>
<dbReference type="InterPro" id="IPR036465">
    <property type="entry name" value="vWFA_dom_sf"/>
</dbReference>
<sequence length="213" mass="23221">MRATPEENPERLEPRASLLHAAARGARRIERQDLHARIEAGREGRRLLLVVDASGSLAAQARMAWAKGALLRLLEERPEEVGLIAFRGGEARLLLSFTRDLEAAKRALEHLPTGGRTPLAAALALAQAHLGPRTRLVLVTDGRANVPHQGGDPWGEALELARRISSPAVVLDVETGPQTLGRARILAQAMGAQYLRLDDLNDHAVLLRLEERP</sequence>
<dbReference type="InterPro" id="IPR002035">
    <property type="entry name" value="VWF_A"/>
</dbReference>
<protein>
    <submittedName>
        <fullName evidence="2">Magnesium-chelatase 60 kDa subunit</fullName>
        <ecNumber evidence="2">6.6.1.1</ecNumber>
    </submittedName>
</protein>
<dbReference type="PANTHER" id="PTHR35023">
    <property type="entry name" value="CHELATASE-RELATED"/>
    <property type="match status" value="1"/>
</dbReference>
<dbReference type="EC" id="6.6.1.1" evidence="2"/>
<reference evidence="2 3" key="1">
    <citation type="submission" date="2018-08" db="EMBL/GenBank/DDBJ databases">
        <title>Meiothermus luteus KCTC 52599 genome sequencing project.</title>
        <authorList>
            <person name="Da Costa M.S."/>
            <person name="Albuquerque L."/>
            <person name="Raposo P."/>
            <person name="Froufe H.J.C."/>
            <person name="Barroso C.S."/>
            <person name="Egas C."/>
        </authorList>
    </citation>
    <scope>NUCLEOTIDE SEQUENCE [LARGE SCALE GENOMIC DNA]</scope>
    <source>
        <strain evidence="2 3">KCTC 52599</strain>
    </source>
</reference>
<organism evidence="2 3">
    <name type="scientific">Meiothermus luteus</name>
    <dbReference type="NCBI Taxonomy" id="2026184"/>
    <lineage>
        <taxon>Bacteria</taxon>
        <taxon>Thermotogati</taxon>
        <taxon>Deinococcota</taxon>
        <taxon>Deinococci</taxon>
        <taxon>Thermales</taxon>
        <taxon>Thermaceae</taxon>
        <taxon>Meiothermus</taxon>
    </lineage>
</organism>
<feature type="domain" description="VWFA" evidence="1">
    <location>
        <begin position="46"/>
        <end position="213"/>
    </location>
</feature>
<dbReference type="Gene3D" id="3.40.50.410">
    <property type="entry name" value="von Willebrand factor, type A domain"/>
    <property type="match status" value="1"/>
</dbReference>